<accession>F5RCP2</accession>
<evidence type="ECO:0000313" key="4">
    <source>
        <dbReference type="Proteomes" id="UP000005019"/>
    </source>
</evidence>
<dbReference type="PANTHER" id="PTHR23355:SF9">
    <property type="entry name" value="DIS3-LIKE EXONUCLEASE 2"/>
    <property type="match status" value="1"/>
</dbReference>
<feature type="domain" description="RNB" evidence="2">
    <location>
        <begin position="234"/>
        <end position="514"/>
    </location>
</feature>
<dbReference type="RefSeq" id="WP_008061318.1">
    <property type="nucleotide sequence ID" value="NZ_AFHG01000048.1"/>
</dbReference>
<dbReference type="GO" id="GO:0004540">
    <property type="term" value="F:RNA nuclease activity"/>
    <property type="evidence" value="ECO:0007669"/>
    <property type="project" value="InterPro"/>
</dbReference>
<sequence>MNVLFEEDGHFRAGSVMTDSVSSLQVELPSGKRSKVKAAHVLLRFTSPEPSALLAAAEAQAAELDAPFLWEVCGDDEFAFEELAREYHGATPTAVQSTAILLGLHAAPVYFHRKGRGRFRKAPPDILKAALAGLEKKRLQQEQIEHWSAELQAGRTPPEIAACATQILYKPDRNRLETKAVEAAAVAAGLSVVGIMARAGAFASSHEYHLGRFLFEYFPKGTDFPTHEVPPVGELPDAGVRAFSIDDATTTEIDDAFSVRPKEGGGWRIGIHIAAPSLAIQPGTPLADIARARLSTVYFPGRKITMLPDEAVEAYTLAEGRDCPALSLYLDVETDLRITAKETRIDRVAVVANLRHHAIEPLFNDDTLAAGDLPDFEWRDELLLLWRLAEVLEAGRGKPSANSGQMDFNFYVDWEQATEDGEGRVDILRRARGSPLDKLVAELMIVANNTWGANLRDAGIPALYRAQGAGKVRMTTVAAPHEGLGVDCYAWSTSPLRRYVDLVNQWQMITLLRGEPPVFPPKSEALLSALRDFELVYAAYADFQRSMERYWCLRWLRQRAAAGDTSPLSAIVLRESLIRLEQIPLVLRCPSLPARDPRSRVEVEVEQIDLLGNDARARWVGDLAALAGAAAVSEEELAEEIAEAELPPDTPPAEAPLPEVTPAAPESGEAD</sequence>
<dbReference type="InterPro" id="IPR001900">
    <property type="entry name" value="RNase_II/R"/>
</dbReference>
<dbReference type="AlphaFoldDB" id="F5RCP2"/>
<dbReference type="Proteomes" id="UP000005019">
    <property type="component" value="Unassembled WGS sequence"/>
</dbReference>
<comment type="caution">
    <text evidence="3">The sequence shown here is derived from an EMBL/GenBank/DDBJ whole genome shotgun (WGS) entry which is preliminary data.</text>
</comment>
<dbReference type="GO" id="GO:0006402">
    <property type="term" value="P:mRNA catabolic process"/>
    <property type="evidence" value="ECO:0007669"/>
    <property type="project" value="TreeGrafter"/>
</dbReference>
<feature type="region of interest" description="Disordered" evidence="1">
    <location>
        <begin position="637"/>
        <end position="671"/>
    </location>
</feature>
<dbReference type="eggNOG" id="COG0557">
    <property type="taxonomic scope" value="Bacteria"/>
</dbReference>
<proteinExistence type="predicted"/>
<dbReference type="OrthoDB" id="5288992at2"/>
<dbReference type="STRING" id="1000565.METUNv1_02046"/>
<dbReference type="GO" id="GO:0005829">
    <property type="term" value="C:cytosol"/>
    <property type="evidence" value="ECO:0007669"/>
    <property type="project" value="TreeGrafter"/>
</dbReference>
<reference evidence="3 4" key="1">
    <citation type="journal article" date="2011" name="J. Bacteriol.">
        <title>Genome sequence of Methyloversatilis universalis FAM5T, a methylotrophic representative of the order Rhodocyclales.</title>
        <authorList>
            <person name="Kittichotirat W."/>
            <person name="Good N.M."/>
            <person name="Hall R."/>
            <person name="Bringel F."/>
            <person name="Lajus A."/>
            <person name="Medigue C."/>
            <person name="Smalley N.E."/>
            <person name="Beck D."/>
            <person name="Bumgarner R."/>
            <person name="Vuilleumier S."/>
            <person name="Kalyuzhnaya M.G."/>
        </authorList>
    </citation>
    <scope>NUCLEOTIDE SEQUENCE [LARGE SCALE GENOMIC DNA]</scope>
    <source>
        <strain evidence="4">ATCC BAA-1314 / JCM 13912 / FAM5</strain>
    </source>
</reference>
<dbReference type="InterPro" id="IPR050180">
    <property type="entry name" value="RNR_Ribonuclease"/>
</dbReference>
<organism evidence="3 4">
    <name type="scientific">Methyloversatilis universalis (strain ATCC BAA-1314 / DSM 25237 / JCM 13912 / CCUG 52030 / FAM5)</name>
    <dbReference type="NCBI Taxonomy" id="1000565"/>
    <lineage>
        <taxon>Bacteria</taxon>
        <taxon>Pseudomonadati</taxon>
        <taxon>Pseudomonadota</taxon>
        <taxon>Betaproteobacteria</taxon>
        <taxon>Nitrosomonadales</taxon>
        <taxon>Sterolibacteriaceae</taxon>
        <taxon>Methyloversatilis</taxon>
    </lineage>
</organism>
<dbReference type="PANTHER" id="PTHR23355">
    <property type="entry name" value="RIBONUCLEASE"/>
    <property type="match status" value="1"/>
</dbReference>
<name>F5RCP2_METUF</name>
<protein>
    <submittedName>
        <fullName evidence="3">Ribonuclease II</fullName>
    </submittedName>
</protein>
<dbReference type="InterPro" id="IPR012340">
    <property type="entry name" value="NA-bd_OB-fold"/>
</dbReference>
<dbReference type="EMBL" id="AFHG01000048">
    <property type="protein sequence ID" value="EGK71822.1"/>
    <property type="molecule type" value="Genomic_DNA"/>
</dbReference>
<keyword evidence="4" id="KW-1185">Reference proteome</keyword>
<dbReference type="SUPFAM" id="SSF50249">
    <property type="entry name" value="Nucleic acid-binding proteins"/>
    <property type="match status" value="1"/>
</dbReference>
<evidence type="ECO:0000259" key="2">
    <source>
        <dbReference type="SMART" id="SM00955"/>
    </source>
</evidence>
<dbReference type="Pfam" id="PF00773">
    <property type="entry name" value="RNB"/>
    <property type="match status" value="2"/>
</dbReference>
<evidence type="ECO:0000256" key="1">
    <source>
        <dbReference type="SAM" id="MobiDB-lite"/>
    </source>
</evidence>
<dbReference type="SMART" id="SM00955">
    <property type="entry name" value="RNB"/>
    <property type="match status" value="1"/>
</dbReference>
<evidence type="ECO:0000313" key="3">
    <source>
        <dbReference type="EMBL" id="EGK71822.1"/>
    </source>
</evidence>
<gene>
    <name evidence="3" type="ORF">METUNv1_02046</name>
</gene>
<dbReference type="GO" id="GO:0003723">
    <property type="term" value="F:RNA binding"/>
    <property type="evidence" value="ECO:0007669"/>
    <property type="project" value="InterPro"/>
</dbReference>